<dbReference type="InterPro" id="IPR024083">
    <property type="entry name" value="Fumarase/histidase_N"/>
</dbReference>
<evidence type="ECO:0000259" key="6">
    <source>
        <dbReference type="Pfam" id="PF00206"/>
    </source>
</evidence>
<dbReference type="Gene3D" id="1.10.40.30">
    <property type="entry name" value="Fumarase/aspartase (C-terminal domain)"/>
    <property type="match status" value="1"/>
</dbReference>
<dbReference type="InterPro" id="IPR009049">
    <property type="entry name" value="Argininosuccinate_lyase"/>
</dbReference>
<evidence type="ECO:0000313" key="8">
    <source>
        <dbReference type="EMBL" id="CAA3704429.1"/>
    </source>
</evidence>
<gene>
    <name evidence="8" type="primary">argH</name>
    <name evidence="8" type="ORF">SISI_0039</name>
</gene>
<evidence type="ECO:0000259" key="7">
    <source>
        <dbReference type="Pfam" id="PF14698"/>
    </source>
</evidence>
<evidence type="ECO:0000313" key="9">
    <source>
        <dbReference type="Proteomes" id="UP000560980"/>
    </source>
</evidence>
<proteinExistence type="inferred from homology"/>
<dbReference type="Pfam" id="PF14698">
    <property type="entry name" value="ASL_C2"/>
    <property type="match status" value="1"/>
</dbReference>
<evidence type="ECO:0000256" key="3">
    <source>
        <dbReference type="ARBA" id="ARBA00005552"/>
    </source>
</evidence>
<protein>
    <recommendedName>
        <fullName evidence="4">argininosuccinate lyase</fullName>
        <ecNumber evidence="4">4.3.2.1</ecNumber>
    </recommendedName>
</protein>
<dbReference type="AlphaFoldDB" id="A0A6S6RST1"/>
<dbReference type="Gene3D" id="1.20.200.10">
    <property type="entry name" value="Fumarase/aspartase (Central domain)"/>
    <property type="match status" value="2"/>
</dbReference>
<evidence type="ECO:0000256" key="2">
    <source>
        <dbReference type="ARBA" id="ARBA00004941"/>
    </source>
</evidence>
<dbReference type="RefSeq" id="WP_183042849.1">
    <property type="nucleotide sequence ID" value="NZ_CACTJB010000001.1"/>
</dbReference>
<dbReference type="Pfam" id="PF00206">
    <property type="entry name" value="Lyase_1"/>
    <property type="match status" value="1"/>
</dbReference>
<evidence type="ECO:0000256" key="5">
    <source>
        <dbReference type="ARBA" id="ARBA00022571"/>
    </source>
</evidence>
<dbReference type="PRINTS" id="PR00149">
    <property type="entry name" value="FUMRATELYASE"/>
</dbReference>
<dbReference type="UniPathway" id="UPA00068">
    <property type="reaction ID" value="UER00114"/>
</dbReference>
<dbReference type="GO" id="GO:0005829">
    <property type="term" value="C:cytosol"/>
    <property type="evidence" value="ECO:0007669"/>
    <property type="project" value="TreeGrafter"/>
</dbReference>
<name>A0A6S6RST1_9GAMM</name>
<dbReference type="EC" id="4.3.2.1" evidence="4"/>
<comment type="similarity">
    <text evidence="3">In the N-terminal section; belongs to the lyase 1 family. Argininosuccinate lyase subfamily.</text>
</comment>
<dbReference type="Proteomes" id="UP000560980">
    <property type="component" value="Unassembled WGS sequence"/>
</dbReference>
<dbReference type="PANTHER" id="PTHR43814:SF1">
    <property type="entry name" value="ARGININOSUCCINATE LYASE"/>
    <property type="match status" value="1"/>
</dbReference>
<dbReference type="InterPro" id="IPR008948">
    <property type="entry name" value="L-Aspartase-like"/>
</dbReference>
<organism evidence="8 9">
    <name type="scientific">Candidatus Portiera aleyrodidarum</name>
    <name type="common">primary endosymbiont of Bemisia tabaci</name>
    <dbReference type="NCBI Taxonomy" id="91844"/>
    <lineage>
        <taxon>Bacteria</taxon>
        <taxon>Pseudomonadati</taxon>
        <taxon>Pseudomonadota</taxon>
        <taxon>Gammaproteobacteria</taxon>
        <taxon>Candidatus Johnevansiales</taxon>
        <taxon>Candidatus Johnevansiaceae</taxon>
        <taxon>Candidatus Portiera</taxon>
    </lineage>
</organism>
<dbReference type="CDD" id="cd01359">
    <property type="entry name" value="Argininosuccinate_lyase"/>
    <property type="match status" value="1"/>
</dbReference>
<feature type="domain" description="Argininosuccinate lyase C-terminal" evidence="7">
    <location>
        <begin position="446"/>
        <end position="519"/>
    </location>
</feature>
<sequence length="548" mass="62910">MKNFNNLKKPWSGQLKKSTDTKTKLVKNFSISRDLDLNFDFDFDFDFRLRLCLCLYLHDIKVSIAYTKMLEIVGILNFKESKLMIKGLKKIEKDKNNKKINWFINFEDIHLNIETNLINKIGNIGKKLYNSRSRNNQISIAIRLYLRYKIDKIKLKITKLRKILINLAISESDTIMPGFTNVQIAQPITTFGHHILAWHDMILRDHLRILECRKRINVLPLALKKKVGQKIKIVEAEAAVFIGTTYSINHEIIKDLLGFDHITDNSLDADAISDRDFAIEFTSFSSILLMHLSRMCEKLMLWTSLHFDFIELPDYLCTGLVSGLPKVLGLVKVSGSGSGSGSCSCSYSSTSSIMPQKKIFNNIPEYIKVKTGRIFGNLLNLLMSMKSQPLLALAYNKDNKDEDYNDKEPLFDTAKTVINCIEYFLKSLKSLIIKPQKMYLSALCNYSTATEFADYLVKRGVPLRDAHSIVGHEVYYYGLKNKNKNNFFSKYIEKLRQFSSKIKIDEEILEVFTLEGSVNARNHIGDTSPNQVRSAALRAKKYLKRLIG</sequence>
<dbReference type="PANTHER" id="PTHR43814">
    <property type="entry name" value="ARGININOSUCCINATE LYASE"/>
    <property type="match status" value="1"/>
</dbReference>
<dbReference type="InterPro" id="IPR022761">
    <property type="entry name" value="Fumarate_lyase_N"/>
</dbReference>
<keyword evidence="5" id="KW-0028">Amino-acid biosynthesis</keyword>
<dbReference type="GO" id="GO:0042450">
    <property type="term" value="P:L-arginine biosynthetic process via ornithine"/>
    <property type="evidence" value="ECO:0007669"/>
    <property type="project" value="InterPro"/>
</dbReference>
<comment type="caution">
    <text evidence="8">The sequence shown here is derived from an EMBL/GenBank/DDBJ whole genome shotgun (WGS) entry which is preliminary data.</text>
</comment>
<reference evidence="8 9" key="1">
    <citation type="submission" date="2019-12" db="EMBL/GenBank/DDBJ databases">
        <authorList>
            <person name="Santos-Garcia D."/>
            <person name="Santos-Garcia D."/>
            <person name="Santos-Garcia D."/>
        </authorList>
    </citation>
    <scope>NUCLEOTIDE SEQUENCE [LARGE SCALE GENOMIC DNA]</scope>
    <source>
        <strain evidence="8">SiSi</strain>
    </source>
</reference>
<keyword evidence="5" id="KW-0055">Arginine biosynthesis</keyword>
<dbReference type="Gene3D" id="1.10.275.10">
    <property type="entry name" value="Fumarase/aspartase (N-terminal domain)"/>
    <property type="match status" value="1"/>
</dbReference>
<keyword evidence="8" id="KW-0456">Lyase</keyword>
<dbReference type="SUPFAM" id="SSF48557">
    <property type="entry name" value="L-aspartase-like"/>
    <property type="match status" value="1"/>
</dbReference>
<dbReference type="EMBL" id="CACTJB010000001">
    <property type="protein sequence ID" value="CAA3704429.1"/>
    <property type="molecule type" value="Genomic_DNA"/>
</dbReference>
<comment type="catalytic activity">
    <reaction evidence="1">
        <text>2-(N(omega)-L-arginino)succinate = fumarate + L-arginine</text>
        <dbReference type="Rhea" id="RHEA:24020"/>
        <dbReference type="ChEBI" id="CHEBI:29806"/>
        <dbReference type="ChEBI" id="CHEBI:32682"/>
        <dbReference type="ChEBI" id="CHEBI:57472"/>
        <dbReference type="EC" id="4.3.2.1"/>
    </reaction>
</comment>
<dbReference type="InterPro" id="IPR029419">
    <property type="entry name" value="Arg_succ_lyase_C"/>
</dbReference>
<evidence type="ECO:0000256" key="1">
    <source>
        <dbReference type="ARBA" id="ARBA00000985"/>
    </source>
</evidence>
<dbReference type="PRINTS" id="PR00145">
    <property type="entry name" value="ARGSUCLYASE"/>
</dbReference>
<dbReference type="InterPro" id="IPR000362">
    <property type="entry name" value="Fumarate_lyase_fam"/>
</dbReference>
<feature type="domain" description="Fumarate lyase N-terminal" evidence="6">
    <location>
        <begin position="55"/>
        <end position="314"/>
    </location>
</feature>
<comment type="pathway">
    <text evidence="2">Amino-acid biosynthesis; L-arginine biosynthesis; L-arginine from L-ornithine and carbamoyl phosphate: step 3/3.</text>
</comment>
<evidence type="ECO:0000256" key="4">
    <source>
        <dbReference type="ARBA" id="ARBA00012338"/>
    </source>
</evidence>
<accession>A0A6S6RST1</accession>
<dbReference type="GO" id="GO:0004056">
    <property type="term" value="F:argininosuccinate lyase activity"/>
    <property type="evidence" value="ECO:0007669"/>
    <property type="project" value="UniProtKB-EC"/>
</dbReference>